<dbReference type="EMBL" id="JAWDIQ010000002">
    <property type="protein sequence ID" value="MDY0409417.1"/>
    <property type="molecule type" value="Genomic_DNA"/>
</dbReference>
<comment type="subcellular location">
    <subcellularLocation>
        <location evidence="1">Cell membrane</location>
        <topology evidence="1">Multi-pass membrane protein</topology>
    </subcellularLocation>
</comment>
<feature type="transmembrane region" description="Helical" evidence="6">
    <location>
        <begin position="129"/>
        <end position="152"/>
    </location>
</feature>
<proteinExistence type="predicted"/>
<keyword evidence="2" id="KW-1003">Cell membrane</keyword>
<dbReference type="InterPro" id="IPR003841">
    <property type="entry name" value="Na/Pi_transpt"/>
</dbReference>
<organism evidence="8 9">
    <name type="scientific">Paracerasibacillus soli</name>
    <dbReference type="NCBI Taxonomy" id="480284"/>
    <lineage>
        <taxon>Bacteria</taxon>
        <taxon>Bacillati</taxon>
        <taxon>Bacillota</taxon>
        <taxon>Bacilli</taxon>
        <taxon>Bacillales</taxon>
        <taxon>Bacillaceae</taxon>
        <taxon>Paracerasibacillus</taxon>
    </lineage>
</organism>
<evidence type="ECO:0000256" key="5">
    <source>
        <dbReference type="ARBA" id="ARBA00023136"/>
    </source>
</evidence>
<keyword evidence="3 6" id="KW-0812">Transmembrane</keyword>
<dbReference type="Pfam" id="PF01895">
    <property type="entry name" value="PhoU"/>
    <property type="match status" value="1"/>
</dbReference>
<protein>
    <submittedName>
        <fullName evidence="8">Na/Pi cotransporter family protein</fullName>
    </submittedName>
</protein>
<dbReference type="Gene3D" id="1.20.58.220">
    <property type="entry name" value="Phosphate transport system protein phou homolog 2, domain 2"/>
    <property type="match status" value="1"/>
</dbReference>
<dbReference type="InterPro" id="IPR038078">
    <property type="entry name" value="PhoU-like_sf"/>
</dbReference>
<keyword evidence="5 6" id="KW-0472">Membrane</keyword>
<feature type="transmembrane region" description="Helical" evidence="6">
    <location>
        <begin position="239"/>
        <end position="262"/>
    </location>
</feature>
<dbReference type="NCBIfam" id="NF037997">
    <property type="entry name" value="Na_Pi_symport"/>
    <property type="match status" value="1"/>
</dbReference>
<evidence type="ECO:0000313" key="9">
    <source>
        <dbReference type="Proteomes" id="UP001275315"/>
    </source>
</evidence>
<dbReference type="RefSeq" id="WP_320380209.1">
    <property type="nucleotide sequence ID" value="NZ_JAWDIQ010000002.1"/>
</dbReference>
<evidence type="ECO:0000256" key="6">
    <source>
        <dbReference type="SAM" id="Phobius"/>
    </source>
</evidence>
<feature type="domain" description="PhoU" evidence="7">
    <location>
        <begin position="447"/>
        <end position="527"/>
    </location>
</feature>
<feature type="transmembrane region" description="Helical" evidence="6">
    <location>
        <begin position="67"/>
        <end position="88"/>
    </location>
</feature>
<sequence>MLTSILGFFGGLGIFLYGTHLLSEGLQKIGASRMRHYLATLTNTRWKGLVSGIVVTFFLQSSTVTNILIVGLVSGSIITLSQAFGIILGSAIGTTLTVQILTFNIAQFASVFIFLGAIFLIFIKRYTYHSIGMILLSIGFIFFGIGLISTSLQPVSENDSFLHYLVQLANKPYLFLLVAMFLTALMHSSAAMIMIGIAFITSGVLSLPEVLPLVLGANIGSTIPVVISSLSSRLEGKKVALFYFSFKTIGVIAIMLCLPLIASLVTALPGTTERQIAHFHTLYNIIIAIAFLPFIPAIARLFTRFFPKQEQSPSFTVHLDDALLEVPEEALFSSKREITRLAEMTQENMIQKISDYVDGNHAQEAIREVEQTIDLSYIQIQKYLLKLGQRHLTSEQSNLEVKLLHILNEIEHVGDAVIQFVGEAGKISTKNIILGERDVFQLKELIIHVEAAYAQSLLAFKNNDLKLARKNIQTQSSVNQFEKDIKFEHFNRLINKKEYNPAISAVYLDIVNQLLQIYHHSMNISRTVLGLI</sequence>
<evidence type="ECO:0000313" key="8">
    <source>
        <dbReference type="EMBL" id="MDY0409417.1"/>
    </source>
</evidence>
<dbReference type="InterPro" id="IPR026022">
    <property type="entry name" value="PhoU_dom"/>
</dbReference>
<comment type="caution">
    <text evidence="8">The sequence shown here is derived from an EMBL/GenBank/DDBJ whole genome shotgun (WGS) entry which is preliminary data.</text>
</comment>
<evidence type="ECO:0000259" key="7">
    <source>
        <dbReference type="Pfam" id="PF01895"/>
    </source>
</evidence>
<evidence type="ECO:0000256" key="1">
    <source>
        <dbReference type="ARBA" id="ARBA00004651"/>
    </source>
</evidence>
<evidence type="ECO:0000256" key="3">
    <source>
        <dbReference type="ARBA" id="ARBA00022692"/>
    </source>
</evidence>
<evidence type="ECO:0000256" key="4">
    <source>
        <dbReference type="ARBA" id="ARBA00022989"/>
    </source>
</evidence>
<dbReference type="PANTHER" id="PTHR10010">
    <property type="entry name" value="SOLUTE CARRIER FAMILY 34 SODIUM PHOSPHATE , MEMBER 2-RELATED"/>
    <property type="match status" value="1"/>
</dbReference>
<feature type="transmembrane region" description="Helical" evidence="6">
    <location>
        <begin position="173"/>
        <end position="198"/>
    </location>
</feature>
<dbReference type="Pfam" id="PF02690">
    <property type="entry name" value="Na_Pi_cotrans"/>
    <property type="match status" value="1"/>
</dbReference>
<dbReference type="Proteomes" id="UP001275315">
    <property type="component" value="Unassembled WGS sequence"/>
</dbReference>
<feature type="transmembrane region" description="Helical" evidence="6">
    <location>
        <begin position="210"/>
        <end position="227"/>
    </location>
</feature>
<keyword evidence="9" id="KW-1185">Reference proteome</keyword>
<gene>
    <name evidence="8" type="ORF">RWD45_13580</name>
</gene>
<reference evidence="8 9" key="1">
    <citation type="submission" date="2023-10" db="EMBL/GenBank/DDBJ databases">
        <title>Virgibacillus soli CC-YMP-6 genome.</title>
        <authorList>
            <person name="Miliotis G."/>
            <person name="Sengupta P."/>
            <person name="Hameed A."/>
            <person name="Chuvochina M."/>
            <person name="Mcdonagh F."/>
            <person name="Simpson A.C."/>
            <person name="Singh N.K."/>
            <person name="Rekha P.D."/>
            <person name="Raman K."/>
            <person name="Hugenholtz P."/>
            <person name="Venkateswaran K."/>
        </authorList>
    </citation>
    <scope>NUCLEOTIDE SEQUENCE [LARGE SCALE GENOMIC DNA]</scope>
    <source>
        <strain evidence="8 9">CC-YMP-6</strain>
    </source>
</reference>
<feature type="transmembrane region" description="Helical" evidence="6">
    <location>
        <begin position="44"/>
        <end position="61"/>
    </location>
</feature>
<keyword evidence="4 6" id="KW-1133">Transmembrane helix</keyword>
<feature type="transmembrane region" description="Helical" evidence="6">
    <location>
        <begin position="6"/>
        <end position="23"/>
    </location>
</feature>
<feature type="transmembrane region" description="Helical" evidence="6">
    <location>
        <begin position="282"/>
        <end position="302"/>
    </location>
</feature>
<name>A0ABU5CSQ2_9BACI</name>
<evidence type="ECO:0000256" key="2">
    <source>
        <dbReference type="ARBA" id="ARBA00022475"/>
    </source>
</evidence>
<dbReference type="SUPFAM" id="SSF109755">
    <property type="entry name" value="PhoU-like"/>
    <property type="match status" value="1"/>
</dbReference>
<dbReference type="PANTHER" id="PTHR10010:SF46">
    <property type="entry name" value="SODIUM-DEPENDENT PHOSPHATE TRANSPORT PROTEIN 2B"/>
    <property type="match status" value="1"/>
</dbReference>
<feature type="transmembrane region" description="Helical" evidence="6">
    <location>
        <begin position="100"/>
        <end position="123"/>
    </location>
</feature>
<accession>A0ABU5CSQ2</accession>